<protein>
    <recommendedName>
        <fullName evidence="2">DUF7735 domain-containing protein</fullName>
    </recommendedName>
</protein>
<sequence length="328" mass="33826">MAAVDKDARLSARHFNVVPAPSLASPLDSRFLVLTLRSSFSHKLHLPPPPPPPPSLGHTTTGFSSTITSSYQTRLLVSNVTMKPAVLAILGASAATASDSTITLVARQATTGPSSASMSSPPLTSMEPSLTPTSTYRDPWQCATQNLSQYFDVPKPSGTLSAAIEGYIDELVEPCFETATGADLFNCRVTESSQLCGFTTYASATANPALITAFASYESAAASFWRSNSESVSSLSVECASAWDHFGELNHAWLNQTIAYASCVLKDLPPVSSTTGSSSSGSGSATAPGTGVTGATSSVTNTAGLAKKTDLWVLAGTGVIVGAANAFA</sequence>
<evidence type="ECO:0000313" key="3">
    <source>
        <dbReference type="EMBL" id="KXH59086.1"/>
    </source>
</evidence>
<feature type="region of interest" description="Disordered" evidence="1">
    <location>
        <begin position="273"/>
        <end position="293"/>
    </location>
</feature>
<feature type="domain" description="DUF7735" evidence="2">
    <location>
        <begin position="128"/>
        <end position="268"/>
    </location>
</feature>
<gene>
    <name evidence="3" type="ORF">CSAL01_13207</name>
</gene>
<accession>A0A135UFE7</accession>
<feature type="compositionally biased region" description="Low complexity" evidence="1">
    <location>
        <begin position="112"/>
        <end position="125"/>
    </location>
</feature>
<proteinExistence type="predicted"/>
<evidence type="ECO:0000313" key="4">
    <source>
        <dbReference type="Proteomes" id="UP000070121"/>
    </source>
</evidence>
<dbReference type="Pfam" id="PF24870">
    <property type="entry name" value="DUF7735"/>
    <property type="match status" value="1"/>
</dbReference>
<dbReference type="AlphaFoldDB" id="A0A135UFE7"/>
<comment type="caution">
    <text evidence="3">The sequence shown here is derived from an EMBL/GenBank/DDBJ whole genome shotgun (WGS) entry which is preliminary data.</text>
</comment>
<evidence type="ECO:0000256" key="1">
    <source>
        <dbReference type="SAM" id="MobiDB-lite"/>
    </source>
</evidence>
<evidence type="ECO:0000259" key="2">
    <source>
        <dbReference type="Pfam" id="PF24870"/>
    </source>
</evidence>
<dbReference type="OrthoDB" id="4847831at2759"/>
<dbReference type="Proteomes" id="UP000070121">
    <property type="component" value="Unassembled WGS sequence"/>
</dbReference>
<keyword evidence="4" id="KW-1185">Reference proteome</keyword>
<reference evidence="3 4" key="1">
    <citation type="submission" date="2014-02" db="EMBL/GenBank/DDBJ databases">
        <title>The genome sequence of Colletotrichum salicis CBS 607.94.</title>
        <authorList>
            <person name="Baroncelli R."/>
            <person name="Thon M.R."/>
        </authorList>
    </citation>
    <scope>NUCLEOTIDE SEQUENCE [LARGE SCALE GENOMIC DNA]</scope>
    <source>
        <strain evidence="3 4">CBS 607.94</strain>
    </source>
</reference>
<dbReference type="EMBL" id="JFFI01001549">
    <property type="protein sequence ID" value="KXH59086.1"/>
    <property type="molecule type" value="Genomic_DNA"/>
</dbReference>
<feature type="region of interest" description="Disordered" evidence="1">
    <location>
        <begin position="112"/>
        <end position="131"/>
    </location>
</feature>
<dbReference type="InterPro" id="IPR056637">
    <property type="entry name" value="DUF7735"/>
</dbReference>
<organism evidence="3 4">
    <name type="scientific">Colletotrichum salicis</name>
    <dbReference type="NCBI Taxonomy" id="1209931"/>
    <lineage>
        <taxon>Eukaryota</taxon>
        <taxon>Fungi</taxon>
        <taxon>Dikarya</taxon>
        <taxon>Ascomycota</taxon>
        <taxon>Pezizomycotina</taxon>
        <taxon>Sordariomycetes</taxon>
        <taxon>Hypocreomycetidae</taxon>
        <taxon>Glomerellales</taxon>
        <taxon>Glomerellaceae</taxon>
        <taxon>Colletotrichum</taxon>
        <taxon>Colletotrichum acutatum species complex</taxon>
    </lineage>
</organism>
<name>A0A135UFE7_9PEZI</name>